<dbReference type="GO" id="GO:0016747">
    <property type="term" value="F:acyltransferase activity, transferring groups other than amino-acyl groups"/>
    <property type="evidence" value="ECO:0007669"/>
    <property type="project" value="InterPro"/>
</dbReference>
<organism evidence="3 4">
    <name type="scientific">Pseudoclavibacter caeni</name>
    <dbReference type="NCBI Taxonomy" id="908846"/>
    <lineage>
        <taxon>Bacteria</taxon>
        <taxon>Bacillati</taxon>
        <taxon>Actinomycetota</taxon>
        <taxon>Actinomycetes</taxon>
        <taxon>Micrococcales</taxon>
        <taxon>Microbacteriaceae</taxon>
        <taxon>Pseudoclavibacter</taxon>
    </lineage>
</organism>
<dbReference type="AlphaFoldDB" id="A0A7C8BSH5"/>
<dbReference type="SUPFAM" id="SSF55729">
    <property type="entry name" value="Acyl-CoA N-acyltransferases (Nat)"/>
    <property type="match status" value="1"/>
</dbReference>
<dbReference type="OrthoDB" id="5243635at2"/>
<keyword evidence="4" id="KW-1185">Reference proteome</keyword>
<proteinExistence type="predicted"/>
<evidence type="ECO:0000313" key="3">
    <source>
        <dbReference type="EMBL" id="KAB1632896.1"/>
    </source>
</evidence>
<gene>
    <name evidence="3" type="ORF">F8O02_03290</name>
</gene>
<evidence type="ECO:0000259" key="2">
    <source>
        <dbReference type="PROSITE" id="PS51186"/>
    </source>
</evidence>
<sequence>MRGMSYSVRRAHDPELRRQARTLLQHALDTDDGLFADAPDARFAEAVAALGGLPQTVLVAVAHGTAGADATASAPSPFVIGAAVVGSDLDVGRAIATGIDDRTAAAFLQQWAVVSHLAVAASHRGQGVGRALVDATEAIAAVAPTRAGMHAFALDAEHPSAPFFAACGWRVEDADRVTLPMLPPGASRPLPVPLSRPEGARPGRFVTHSLSARRR</sequence>
<dbReference type="Pfam" id="PF13508">
    <property type="entry name" value="Acetyltransf_7"/>
    <property type="match status" value="1"/>
</dbReference>
<evidence type="ECO:0000256" key="1">
    <source>
        <dbReference type="SAM" id="MobiDB-lite"/>
    </source>
</evidence>
<accession>A0A7C8BSH5</accession>
<dbReference type="InterPro" id="IPR016181">
    <property type="entry name" value="Acyl_CoA_acyltransferase"/>
</dbReference>
<feature type="domain" description="N-acetyltransferase" evidence="2">
    <location>
        <begin position="14"/>
        <end position="191"/>
    </location>
</feature>
<feature type="region of interest" description="Disordered" evidence="1">
    <location>
        <begin position="185"/>
        <end position="215"/>
    </location>
</feature>
<dbReference type="Proteomes" id="UP000481339">
    <property type="component" value="Unassembled WGS sequence"/>
</dbReference>
<dbReference type="InterPro" id="IPR000182">
    <property type="entry name" value="GNAT_dom"/>
</dbReference>
<dbReference type="Gene3D" id="3.40.630.30">
    <property type="match status" value="1"/>
</dbReference>
<protein>
    <submittedName>
        <fullName evidence="3">GNAT family N-acetyltransferase</fullName>
    </submittedName>
</protein>
<name>A0A7C8BSH5_9MICO</name>
<keyword evidence="3" id="KW-0808">Transferase</keyword>
<dbReference type="PROSITE" id="PS51186">
    <property type="entry name" value="GNAT"/>
    <property type="match status" value="1"/>
</dbReference>
<evidence type="ECO:0000313" key="4">
    <source>
        <dbReference type="Proteomes" id="UP000481339"/>
    </source>
</evidence>
<dbReference type="EMBL" id="WBKA01000002">
    <property type="protein sequence ID" value="KAB1632896.1"/>
    <property type="molecule type" value="Genomic_DNA"/>
</dbReference>
<reference evidence="3 4" key="1">
    <citation type="submission" date="2019-09" db="EMBL/GenBank/DDBJ databases">
        <title>Phylogeny of genus Pseudoclavibacter and closely related genus.</title>
        <authorList>
            <person name="Li Y."/>
        </authorList>
    </citation>
    <scope>NUCLEOTIDE SEQUENCE [LARGE SCALE GENOMIC DNA]</scope>
    <source>
        <strain evidence="3 4">JCM 16921</strain>
    </source>
</reference>
<comment type="caution">
    <text evidence="3">The sequence shown here is derived from an EMBL/GenBank/DDBJ whole genome shotgun (WGS) entry which is preliminary data.</text>
</comment>
<dbReference type="CDD" id="cd04301">
    <property type="entry name" value="NAT_SF"/>
    <property type="match status" value="1"/>
</dbReference>